<dbReference type="PANTHER" id="PTHR43785:SF12">
    <property type="entry name" value="TYPE-1 GLUTAMINE SYNTHETASE 2"/>
    <property type="match status" value="1"/>
</dbReference>
<evidence type="ECO:0000256" key="4">
    <source>
        <dbReference type="RuleBase" id="RU000384"/>
    </source>
</evidence>
<dbReference type="InterPro" id="IPR036651">
    <property type="entry name" value="Gln_synt_N_sf"/>
</dbReference>
<feature type="domain" description="GS catalytic" evidence="5">
    <location>
        <begin position="111"/>
        <end position="429"/>
    </location>
</feature>
<dbReference type="Pfam" id="PF00120">
    <property type="entry name" value="Gln-synt_C"/>
    <property type="match status" value="1"/>
</dbReference>
<protein>
    <submittedName>
        <fullName evidence="6">Glutamine synthetase</fullName>
    </submittedName>
</protein>
<dbReference type="InterPro" id="IPR008146">
    <property type="entry name" value="Gln_synth_cat_dom"/>
</dbReference>
<name>A0A7H8T6Q0_STRCX</name>
<keyword evidence="2" id="KW-0436">Ligase</keyword>
<proteinExistence type="inferred from homology"/>
<dbReference type="Gene3D" id="3.30.590.10">
    <property type="entry name" value="Glutamine synthetase/guanido kinase, catalytic domain"/>
    <property type="match status" value="1"/>
</dbReference>
<dbReference type="PROSITE" id="PS51987">
    <property type="entry name" value="GS_CATALYTIC"/>
    <property type="match status" value="1"/>
</dbReference>
<dbReference type="SMART" id="SM01230">
    <property type="entry name" value="Gln-synt_C"/>
    <property type="match status" value="1"/>
</dbReference>
<reference evidence="6 7" key="1">
    <citation type="submission" date="2020-06" db="EMBL/GenBank/DDBJ databases">
        <title>Genome mining for natural products.</title>
        <authorList>
            <person name="Zhang B."/>
            <person name="Shi J."/>
            <person name="Ge H."/>
        </authorList>
    </citation>
    <scope>NUCLEOTIDE SEQUENCE [LARGE SCALE GENOMIC DNA]</scope>
    <source>
        <strain evidence="6 7">NA02069</strain>
    </source>
</reference>
<dbReference type="EMBL" id="CP056041">
    <property type="protein sequence ID" value="QKZ17580.1"/>
    <property type="molecule type" value="Genomic_DNA"/>
</dbReference>
<evidence type="ECO:0000256" key="2">
    <source>
        <dbReference type="ARBA" id="ARBA00022598"/>
    </source>
</evidence>
<evidence type="ECO:0000256" key="1">
    <source>
        <dbReference type="ARBA" id="ARBA00009897"/>
    </source>
</evidence>
<comment type="similarity">
    <text evidence="1 3 4">Belongs to the glutamine synthetase family.</text>
</comment>
<sequence length="429" mass="46290">MPTEHSTSAMMVGFPDLNATLRTKSYPADRIGDRPRPTTFSDIVFALDVVDALIPRPFEYQGWWPDWSQGFGDLLAVPDPSTERPVPWWSNSRLMFADLCHRDGSPVAVAPRQILAGLVARCAQQGLHVTIGPEIEFFLPDDDQPPGLGAGKAYAAFPGELAASVVQQSTAWLADAHIDIYSWYVEGGPSQQEITLCPTDPLTAADHILLTRAALREAARRHGGRAWFMAKPSAGYGNGLHMHLSLHDKHGKNLLAGTESGPHPGGTGAACLAGILNLLPEATALLTPTVNAFKRLAPYTAAGTTSTWAPDNRGCGIRYIFSGDDSRIELRAAAGDANPYLAVAATLAGILHGIEHPYELPPPAQDAYRTGTPLPTDLTSATTLLDSSKALRLHLGDALIHHYAATRRWEAAEFAATVTEWELRRYADL</sequence>
<dbReference type="SUPFAM" id="SSF54368">
    <property type="entry name" value="Glutamine synthetase, N-terminal domain"/>
    <property type="match status" value="1"/>
</dbReference>
<dbReference type="Gene3D" id="3.10.20.70">
    <property type="entry name" value="Glutamine synthetase, N-terminal domain"/>
    <property type="match status" value="1"/>
</dbReference>
<dbReference type="Proteomes" id="UP000509418">
    <property type="component" value="Chromosome"/>
</dbReference>
<dbReference type="InterPro" id="IPR014746">
    <property type="entry name" value="Gln_synth/guanido_kin_cat_dom"/>
</dbReference>
<evidence type="ECO:0000259" key="5">
    <source>
        <dbReference type="PROSITE" id="PS51987"/>
    </source>
</evidence>
<keyword evidence="7" id="KW-1185">Reference proteome</keyword>
<dbReference type="GO" id="GO:0006542">
    <property type="term" value="P:glutamine biosynthetic process"/>
    <property type="evidence" value="ECO:0007669"/>
    <property type="project" value="InterPro"/>
</dbReference>
<dbReference type="PANTHER" id="PTHR43785">
    <property type="entry name" value="GAMMA-GLUTAMYLPUTRESCINE SYNTHETASE"/>
    <property type="match status" value="1"/>
</dbReference>
<dbReference type="AlphaFoldDB" id="A0A7H8T6Q0"/>
<evidence type="ECO:0000256" key="3">
    <source>
        <dbReference type="PROSITE-ProRule" id="PRU01331"/>
    </source>
</evidence>
<evidence type="ECO:0000313" key="6">
    <source>
        <dbReference type="EMBL" id="QKZ17580.1"/>
    </source>
</evidence>
<organism evidence="6 7">
    <name type="scientific">Streptomyces chartreusis</name>
    <dbReference type="NCBI Taxonomy" id="1969"/>
    <lineage>
        <taxon>Bacteria</taxon>
        <taxon>Bacillati</taxon>
        <taxon>Actinomycetota</taxon>
        <taxon>Actinomycetes</taxon>
        <taxon>Kitasatosporales</taxon>
        <taxon>Streptomycetaceae</taxon>
        <taxon>Streptomyces</taxon>
    </lineage>
</organism>
<accession>A0A7H8T6Q0</accession>
<gene>
    <name evidence="6" type="ORF">HUT05_09615</name>
</gene>
<dbReference type="RefSeq" id="WP_176574824.1">
    <property type="nucleotide sequence ID" value="NZ_CBDRGH010000014.1"/>
</dbReference>
<evidence type="ECO:0000313" key="7">
    <source>
        <dbReference type="Proteomes" id="UP000509418"/>
    </source>
</evidence>
<dbReference type="GO" id="GO:0004356">
    <property type="term" value="F:glutamine synthetase activity"/>
    <property type="evidence" value="ECO:0007669"/>
    <property type="project" value="InterPro"/>
</dbReference>
<dbReference type="SUPFAM" id="SSF55931">
    <property type="entry name" value="Glutamine synthetase/guanido kinase"/>
    <property type="match status" value="1"/>
</dbReference>